<keyword evidence="6" id="KW-1185">Reference proteome</keyword>
<dbReference type="EMBL" id="CAMXCH010000008">
    <property type="protein sequence ID" value="CAI3957142.1"/>
    <property type="molecule type" value="Genomic_DNA"/>
</dbReference>
<dbReference type="RefSeq" id="WP_034341127.1">
    <property type="nucleotide sequence ID" value="NZ_CAMXCH010000008.1"/>
</dbReference>
<reference evidence="5" key="1">
    <citation type="submission" date="2022-10" db="EMBL/GenBank/DDBJ databases">
        <authorList>
            <person name="Botero Cardona J."/>
        </authorList>
    </citation>
    <scope>NUCLEOTIDE SEQUENCE</scope>
    <source>
        <strain evidence="5">R-83534</strain>
    </source>
</reference>
<dbReference type="InterPro" id="IPR008979">
    <property type="entry name" value="Galactose-bd-like_sf"/>
</dbReference>
<dbReference type="Pfam" id="PF04577">
    <property type="entry name" value="Glyco_transf_61"/>
    <property type="match status" value="1"/>
</dbReference>
<keyword evidence="2" id="KW-0106">Calcium</keyword>
<sequence>MHDYIDKNNIFQKCMRAGGYIIPLQYPLNVRTYKNVFNHGFSLYGENQQIISESSFYRGVPDYNLLNASVTTNIHPHRIKNILVHDLYFWLGVVHQHFGHFMVSSLSRLWALKNQPKKIKIAYLGEPPDHLFKVPHIAYIFNQLGIQKHQLKNITETTLFKQIVIAERSFNENHSISHMYKKTLERVYPSLSNNSLQKEYIYISKSRLSRGVRSIENEYQLCDYLTSKGIKCIFPEQLSFIDQLKLWQTNQNFVGFSSSAFHMAAIFGNKNIIIINDSYGASSNHILGDMVANNNTLNIYSSQIIHKGKTDNFSSVTQISDIEKFGDSIIEVIDKFQQKKIKAQLSPAKLFSVSSKVFKNEPLGENISRLGIPTQISIYDRDEGKNVTPEGAISGNLTGSYQCHTKTENNPWWQIEYKDLYLFTELRIYNRLESDTVKNRSNLLSILVSDDGVNFTEVHRKKDQDISFGGLNGDPYRLLPINNIIGRFIRIQIIGQTFLHFDQVEVFGEKV</sequence>
<dbReference type="SMART" id="SM00607">
    <property type="entry name" value="FTP"/>
    <property type="match status" value="1"/>
</dbReference>
<dbReference type="InterPro" id="IPR000421">
    <property type="entry name" value="FA58C"/>
</dbReference>
<dbReference type="InterPro" id="IPR049625">
    <property type="entry name" value="Glyco_transf_61_cat"/>
</dbReference>
<evidence type="ECO:0000256" key="2">
    <source>
        <dbReference type="ARBA" id="ARBA00022837"/>
    </source>
</evidence>
<gene>
    <name evidence="5" type="ORF">R83534S58_LOCUS2073</name>
</gene>
<evidence type="ECO:0000313" key="6">
    <source>
        <dbReference type="Proteomes" id="UP001154272"/>
    </source>
</evidence>
<keyword evidence="3" id="KW-1015">Disulfide bond</keyword>
<evidence type="ECO:0000259" key="4">
    <source>
        <dbReference type="SMART" id="SM00607"/>
    </source>
</evidence>
<evidence type="ECO:0000313" key="5">
    <source>
        <dbReference type="EMBL" id="CAI3957142.1"/>
    </source>
</evidence>
<comment type="caution">
    <text evidence="5">The sequence shown here is derived from an EMBL/GenBank/DDBJ whole genome shotgun (WGS) entry which is preliminary data.</text>
</comment>
<dbReference type="InterPro" id="IPR006585">
    <property type="entry name" value="FTP1"/>
</dbReference>
<organism evidence="5 6">
    <name type="scientific">Commensalibacter papalotli</name>
    <name type="common">ex Botero et al. 2024</name>
    <dbReference type="NCBI Taxonomy" id="2972766"/>
    <lineage>
        <taxon>Bacteria</taxon>
        <taxon>Pseudomonadati</taxon>
        <taxon>Pseudomonadota</taxon>
        <taxon>Alphaproteobacteria</taxon>
        <taxon>Acetobacterales</taxon>
        <taxon>Acetobacteraceae</taxon>
    </lineage>
</organism>
<dbReference type="Proteomes" id="UP001154272">
    <property type="component" value="Unassembled WGS sequence"/>
</dbReference>
<protein>
    <submittedName>
        <fullName evidence="5">Capsular polysaccharide biosynthesis protein</fullName>
    </submittedName>
</protein>
<dbReference type="SUPFAM" id="SSF49785">
    <property type="entry name" value="Galactose-binding domain-like"/>
    <property type="match status" value="1"/>
</dbReference>
<accession>A0ABM9HUU1</accession>
<dbReference type="Gene3D" id="2.60.120.260">
    <property type="entry name" value="Galactose-binding domain-like"/>
    <property type="match status" value="1"/>
</dbReference>
<evidence type="ECO:0000256" key="1">
    <source>
        <dbReference type="ARBA" id="ARBA00022723"/>
    </source>
</evidence>
<evidence type="ECO:0000256" key="3">
    <source>
        <dbReference type="ARBA" id="ARBA00023157"/>
    </source>
</evidence>
<feature type="domain" description="Fucolectin tachylectin-4 pentraxin-1" evidence="4">
    <location>
        <begin position="364"/>
        <end position="509"/>
    </location>
</feature>
<keyword evidence="1" id="KW-0479">Metal-binding</keyword>
<name>A0ABM9HUU1_9PROT</name>
<proteinExistence type="predicted"/>
<dbReference type="Pfam" id="PF00754">
    <property type="entry name" value="F5_F8_type_C"/>
    <property type="match status" value="1"/>
</dbReference>